<gene>
    <name evidence="2" type="ORF">PAC_11931</name>
</gene>
<evidence type="ECO:0000313" key="2">
    <source>
        <dbReference type="EMBL" id="CZR62034.1"/>
    </source>
</evidence>
<proteinExistence type="predicted"/>
<evidence type="ECO:0000313" key="3">
    <source>
        <dbReference type="Proteomes" id="UP000184330"/>
    </source>
</evidence>
<accession>A0A1L7XAI1</accession>
<dbReference type="EMBL" id="FJOG01000019">
    <property type="protein sequence ID" value="CZR62034.1"/>
    <property type="molecule type" value="Genomic_DNA"/>
</dbReference>
<feature type="compositionally biased region" description="Polar residues" evidence="1">
    <location>
        <begin position="349"/>
        <end position="363"/>
    </location>
</feature>
<name>A0A1L7XAI1_9HELO</name>
<reference evidence="2 3" key="1">
    <citation type="submission" date="2016-03" db="EMBL/GenBank/DDBJ databases">
        <authorList>
            <person name="Ploux O."/>
        </authorList>
    </citation>
    <scope>NUCLEOTIDE SEQUENCE [LARGE SCALE GENOMIC DNA]</scope>
    <source>
        <strain evidence="2 3">UAMH 11012</strain>
    </source>
</reference>
<feature type="region of interest" description="Disordered" evidence="1">
    <location>
        <begin position="374"/>
        <end position="429"/>
    </location>
</feature>
<feature type="region of interest" description="Disordered" evidence="1">
    <location>
        <begin position="349"/>
        <end position="368"/>
    </location>
</feature>
<keyword evidence="3" id="KW-1185">Reference proteome</keyword>
<sequence>MLQPSGTIDRILYIIWNYAIFTTSNPLFGTTFDITNPCLYTIIPKLGFSNTGREVLMTEVVHVRTRRKNEFDRCPYLRIDPDVLSTLQNFADVISQSRPIVDLLKLTSSQDKRWNIIVCLCGFSSYKPTLLASIITDYPTKEKRRSENLGNADHDLEASLADSLDSQAKTSDLLTNALELSPMDSFHDTLQIAQHVELESLFGTPPTSASPNNAPSIDVCDESRVLPLSTPRKTQLWDAWVANSSSQGTNSKSAELLEIESTNEGMWYILVAKRNTELFSLGTIDSKSSPVPETGDHAALVLCFVTKDVAKQTSKSRAAWLAAGTDAKSAFYKSQRPHIKSRIQFVNKRTSSQFNPSGPSNSCGGLPTSLPFPSSSALTFPSPNSSPQDLYHHAHSSHFQATSTSSSSGTKRIAPTTRQRSAKRPSPTPRPIARVFVDFNFEPEPEVEFEVLLLNKAFAEVLDGEPNPELAFDCEFVKEDVIVELPRLNASISDSRAAICVTKAVGIAEENHPADYSPQAQNR</sequence>
<protein>
    <submittedName>
        <fullName evidence="2">Uncharacterized protein</fullName>
    </submittedName>
</protein>
<feature type="compositionally biased region" description="Polar residues" evidence="1">
    <location>
        <begin position="374"/>
        <end position="388"/>
    </location>
</feature>
<dbReference type="AlphaFoldDB" id="A0A1L7XAI1"/>
<feature type="compositionally biased region" description="Low complexity" evidence="1">
    <location>
        <begin position="397"/>
        <end position="408"/>
    </location>
</feature>
<dbReference type="Proteomes" id="UP000184330">
    <property type="component" value="Unassembled WGS sequence"/>
</dbReference>
<organism evidence="2 3">
    <name type="scientific">Phialocephala subalpina</name>
    <dbReference type="NCBI Taxonomy" id="576137"/>
    <lineage>
        <taxon>Eukaryota</taxon>
        <taxon>Fungi</taxon>
        <taxon>Dikarya</taxon>
        <taxon>Ascomycota</taxon>
        <taxon>Pezizomycotina</taxon>
        <taxon>Leotiomycetes</taxon>
        <taxon>Helotiales</taxon>
        <taxon>Mollisiaceae</taxon>
        <taxon>Phialocephala</taxon>
        <taxon>Phialocephala fortinii species complex</taxon>
    </lineage>
</organism>
<evidence type="ECO:0000256" key="1">
    <source>
        <dbReference type="SAM" id="MobiDB-lite"/>
    </source>
</evidence>